<feature type="compositionally biased region" description="Basic residues" evidence="1">
    <location>
        <begin position="394"/>
        <end position="407"/>
    </location>
</feature>
<dbReference type="STRING" id="35756.GCA_001044155_00587"/>
<evidence type="ECO:0000313" key="3">
    <source>
        <dbReference type="EMBL" id="STC69023.1"/>
    </source>
</evidence>
<dbReference type="GO" id="GO:0004519">
    <property type="term" value="F:endonuclease activity"/>
    <property type="evidence" value="ECO:0007669"/>
    <property type="project" value="UniProtKB-KW"/>
</dbReference>
<feature type="compositionally biased region" description="Basic and acidic residues" evidence="1">
    <location>
        <begin position="172"/>
        <end position="187"/>
    </location>
</feature>
<keyword evidence="4" id="KW-1185">Reference proteome</keyword>
<accession>A0A376CL15</accession>
<protein>
    <submittedName>
        <fullName evidence="3">Restriction endonuclease</fullName>
    </submittedName>
</protein>
<keyword evidence="3" id="KW-0255">Endonuclease</keyword>
<dbReference type="AlphaFoldDB" id="A0A376CL15"/>
<keyword evidence="3" id="KW-0540">Nuclease</keyword>
<dbReference type="Proteomes" id="UP000254467">
    <property type="component" value="Unassembled WGS sequence"/>
</dbReference>
<dbReference type="InterPro" id="IPR003615">
    <property type="entry name" value="HNH_nuc"/>
</dbReference>
<dbReference type="CDD" id="cd00085">
    <property type="entry name" value="HNHc"/>
    <property type="match status" value="1"/>
</dbReference>
<sequence>MQTTTIPPTAFYSTCADTPAAKQAAALRELELDFWRDVYTKALPEIQVCDWSVYAAKLTAHLGYTEQMITNNMHGIETLGHLPLLNALIEKLGHVSIHMLRAISQTLSCNTFWDDEEKQSAVDSFLTNYLTPTKPNQAMPGTRQVVNRLKDFLRQLNEDLDDTEGPEEPADEDPHNPRFTIDEHDDGNRTVSTTWDAFTTCKIDAVIRAHAKEHSLSLADAHTDILLNGTDVSVTLNVYTAGDIEDAPAWTSTHGFFGPRDSRTAKEEATTTRDIDPAATETTESYTATNRIKAYLEGRDGTCRWPGCNRPAAHTDKDHCLNYDDGGPTTAANMICLCRYHHNRKTDGEIRYILDPFTGDVYWLFNDGTYLVDEAEGPLSPKAKKWARTFAQRAQRRRSKPGPRKKAQATSWPEMPPF</sequence>
<feature type="region of interest" description="Disordered" evidence="1">
    <location>
        <begin position="160"/>
        <end position="187"/>
    </location>
</feature>
<gene>
    <name evidence="3" type="ORF">NCTC11862_00800</name>
</gene>
<proteinExistence type="predicted"/>
<dbReference type="EMBL" id="UFXQ01000001">
    <property type="protein sequence ID" value="STC69023.1"/>
    <property type="molecule type" value="Genomic_DNA"/>
</dbReference>
<reference evidence="3 4" key="1">
    <citation type="submission" date="2018-06" db="EMBL/GenBank/DDBJ databases">
        <authorList>
            <consortium name="Pathogen Informatics"/>
            <person name="Doyle S."/>
        </authorList>
    </citation>
    <scope>NUCLEOTIDE SEQUENCE [LARGE SCALE GENOMIC DNA]</scope>
    <source>
        <strain evidence="3 4">NCTC11862</strain>
    </source>
</reference>
<evidence type="ECO:0000313" key="4">
    <source>
        <dbReference type="Proteomes" id="UP000254467"/>
    </source>
</evidence>
<evidence type="ECO:0000259" key="2">
    <source>
        <dbReference type="SMART" id="SM00507"/>
    </source>
</evidence>
<organism evidence="3 4">
    <name type="scientific">Corynebacterium pilosum</name>
    <dbReference type="NCBI Taxonomy" id="35756"/>
    <lineage>
        <taxon>Bacteria</taxon>
        <taxon>Bacillati</taxon>
        <taxon>Actinomycetota</taxon>
        <taxon>Actinomycetes</taxon>
        <taxon>Mycobacteriales</taxon>
        <taxon>Corynebacteriaceae</taxon>
        <taxon>Corynebacterium</taxon>
    </lineage>
</organism>
<dbReference type="SMART" id="SM00507">
    <property type="entry name" value="HNHc"/>
    <property type="match status" value="1"/>
</dbReference>
<name>A0A376CL15_9CORY</name>
<keyword evidence="3" id="KW-0378">Hydrolase</keyword>
<feature type="domain" description="HNH nuclease" evidence="2">
    <location>
        <begin position="291"/>
        <end position="343"/>
    </location>
</feature>
<dbReference type="Gene3D" id="1.10.30.50">
    <property type="match status" value="1"/>
</dbReference>
<evidence type="ECO:0000256" key="1">
    <source>
        <dbReference type="SAM" id="MobiDB-lite"/>
    </source>
</evidence>
<feature type="compositionally biased region" description="Acidic residues" evidence="1">
    <location>
        <begin position="160"/>
        <end position="171"/>
    </location>
</feature>
<feature type="region of interest" description="Disordered" evidence="1">
    <location>
        <begin position="382"/>
        <end position="418"/>
    </location>
</feature>